<gene>
    <name evidence="2" type="ORF">SAMN05421812_107312</name>
</gene>
<name>A0A239N7E0_9ACTN</name>
<dbReference type="Gene3D" id="3.10.450.50">
    <property type="match status" value="1"/>
</dbReference>
<dbReference type="AlphaFoldDB" id="A0A239N7E0"/>
<dbReference type="SUPFAM" id="SSF54427">
    <property type="entry name" value="NTF2-like"/>
    <property type="match status" value="1"/>
</dbReference>
<dbReference type="OrthoDB" id="8526151at2"/>
<dbReference type="InterPro" id="IPR032710">
    <property type="entry name" value="NTF2-like_dom_sf"/>
</dbReference>
<keyword evidence="3" id="KW-1185">Reference proteome</keyword>
<evidence type="ECO:0000313" key="3">
    <source>
        <dbReference type="Proteomes" id="UP000198362"/>
    </source>
</evidence>
<organism evidence="2 3">
    <name type="scientific">Asanoa hainanensis</name>
    <dbReference type="NCBI Taxonomy" id="560556"/>
    <lineage>
        <taxon>Bacteria</taxon>
        <taxon>Bacillati</taxon>
        <taxon>Actinomycetota</taxon>
        <taxon>Actinomycetes</taxon>
        <taxon>Micromonosporales</taxon>
        <taxon>Micromonosporaceae</taxon>
        <taxon>Asanoa</taxon>
    </lineage>
</organism>
<dbReference type="Pfam" id="PF12680">
    <property type="entry name" value="SnoaL_2"/>
    <property type="match status" value="1"/>
</dbReference>
<dbReference type="InterPro" id="IPR037401">
    <property type="entry name" value="SnoaL-like"/>
</dbReference>
<evidence type="ECO:0000313" key="2">
    <source>
        <dbReference type="EMBL" id="SNT50392.1"/>
    </source>
</evidence>
<evidence type="ECO:0000259" key="1">
    <source>
        <dbReference type="Pfam" id="PF12680"/>
    </source>
</evidence>
<dbReference type="Proteomes" id="UP000198362">
    <property type="component" value="Unassembled WGS sequence"/>
</dbReference>
<sequence length="126" mass="14419">MDSSGFADLMRTIERAWSTGDAAAAAACFTEDAVYVEPPDRQRYVGRAELVELSGGDDPRPMSITWHNLVFDPVRQVGVGEYTFRGRRQFHGMAIVQVEEGKIRRWREYQFESQLDWPDFAGDSHF</sequence>
<feature type="domain" description="SnoaL-like" evidence="1">
    <location>
        <begin position="15"/>
        <end position="106"/>
    </location>
</feature>
<proteinExistence type="predicted"/>
<dbReference type="EMBL" id="FZPH01000007">
    <property type="protein sequence ID" value="SNT50392.1"/>
    <property type="molecule type" value="Genomic_DNA"/>
</dbReference>
<protein>
    <recommendedName>
        <fullName evidence="1">SnoaL-like domain-containing protein</fullName>
    </recommendedName>
</protein>
<accession>A0A239N7E0</accession>
<reference evidence="2 3" key="1">
    <citation type="submission" date="2017-06" db="EMBL/GenBank/DDBJ databases">
        <authorList>
            <person name="Kim H.J."/>
            <person name="Triplett B.A."/>
        </authorList>
    </citation>
    <scope>NUCLEOTIDE SEQUENCE [LARGE SCALE GENOMIC DNA]</scope>
    <source>
        <strain evidence="2 3">CGMCC 4.5593</strain>
    </source>
</reference>